<protein>
    <submittedName>
        <fullName evidence="1">AlpA family phage regulatory protein</fullName>
    </submittedName>
</protein>
<sequence>MEDTSDDLVPITVACQLIGGRETPITPSTLYKGIKSGRFPAPLKLGPGTSRWRRSEIMAVLDRASAARQPEAA</sequence>
<keyword evidence="2" id="KW-1185">Reference proteome</keyword>
<dbReference type="Gene3D" id="1.10.238.160">
    <property type="match status" value="1"/>
</dbReference>
<dbReference type="AlphaFoldDB" id="A0A3A5K5Y3"/>
<organism evidence="1 2">
    <name type="scientific">Mesorhizobium waimense</name>
    <dbReference type="NCBI Taxonomy" id="1300307"/>
    <lineage>
        <taxon>Bacteria</taxon>
        <taxon>Pseudomonadati</taxon>
        <taxon>Pseudomonadota</taxon>
        <taxon>Alphaproteobacteria</taxon>
        <taxon>Hyphomicrobiales</taxon>
        <taxon>Phyllobacteriaceae</taxon>
        <taxon>Mesorhizobium</taxon>
    </lineage>
</organism>
<dbReference type="RefSeq" id="WP_120018719.1">
    <property type="nucleotide sequence ID" value="NZ_QZWZ01000056.1"/>
</dbReference>
<name>A0A3A5K5Y3_9HYPH</name>
<dbReference type="Pfam" id="PF05930">
    <property type="entry name" value="Phage_AlpA"/>
    <property type="match status" value="1"/>
</dbReference>
<dbReference type="EMBL" id="QZWZ01000056">
    <property type="protein sequence ID" value="RJT28132.1"/>
    <property type="molecule type" value="Genomic_DNA"/>
</dbReference>
<gene>
    <name evidence="1" type="ORF">D3227_35135</name>
</gene>
<accession>A0A3A5K5Y3</accession>
<dbReference type="Proteomes" id="UP000272706">
    <property type="component" value="Unassembled WGS sequence"/>
</dbReference>
<comment type="caution">
    <text evidence="1">The sequence shown here is derived from an EMBL/GenBank/DDBJ whole genome shotgun (WGS) entry which is preliminary data.</text>
</comment>
<proteinExistence type="predicted"/>
<dbReference type="InterPro" id="IPR010260">
    <property type="entry name" value="AlpA"/>
</dbReference>
<dbReference type="OrthoDB" id="9801242at2"/>
<reference evidence="1 2" key="1">
    <citation type="submission" date="2018-09" db="EMBL/GenBank/DDBJ databases">
        <title>Mesorhizobium carmichaelinearum sp. nov. isolated from Carmichaelinea spp. root nodules in New Zealand.</title>
        <authorList>
            <person name="De Meyer S.E."/>
        </authorList>
    </citation>
    <scope>NUCLEOTIDE SEQUENCE [LARGE SCALE GENOMIC DNA]</scope>
    <source>
        <strain evidence="1 2">ICMP19557</strain>
    </source>
</reference>
<evidence type="ECO:0000313" key="1">
    <source>
        <dbReference type="EMBL" id="RJT28132.1"/>
    </source>
</evidence>
<evidence type="ECO:0000313" key="2">
    <source>
        <dbReference type="Proteomes" id="UP000272706"/>
    </source>
</evidence>